<protein>
    <submittedName>
        <fullName evidence="5">GntR family transcriptional regulator</fullName>
    </submittedName>
</protein>
<dbReference type="SUPFAM" id="SSF48008">
    <property type="entry name" value="GntR ligand-binding domain-like"/>
    <property type="match status" value="1"/>
</dbReference>
<reference evidence="5" key="1">
    <citation type="journal article" date="2014" name="Int. J. Syst. Evol. Microbiol.">
        <title>Complete genome sequence of Corynebacterium casei LMG S-19264T (=DSM 44701T), isolated from a smear-ripened cheese.</title>
        <authorList>
            <consortium name="US DOE Joint Genome Institute (JGI-PGF)"/>
            <person name="Walter F."/>
            <person name="Albersmeier A."/>
            <person name="Kalinowski J."/>
            <person name="Ruckert C."/>
        </authorList>
    </citation>
    <scope>NUCLEOTIDE SEQUENCE</scope>
    <source>
        <strain evidence="5">CCM 7897</strain>
    </source>
</reference>
<dbReference type="Pfam" id="PF00392">
    <property type="entry name" value="GntR"/>
    <property type="match status" value="1"/>
</dbReference>
<evidence type="ECO:0000313" key="6">
    <source>
        <dbReference type="Proteomes" id="UP000606044"/>
    </source>
</evidence>
<dbReference type="Pfam" id="PF07729">
    <property type="entry name" value="FCD"/>
    <property type="match status" value="1"/>
</dbReference>
<dbReference type="Gene3D" id="1.10.10.10">
    <property type="entry name" value="Winged helix-like DNA-binding domain superfamily/Winged helix DNA-binding domain"/>
    <property type="match status" value="1"/>
</dbReference>
<dbReference type="SMART" id="SM00895">
    <property type="entry name" value="FCD"/>
    <property type="match status" value="1"/>
</dbReference>
<reference evidence="5" key="2">
    <citation type="submission" date="2020-09" db="EMBL/GenBank/DDBJ databases">
        <authorList>
            <person name="Sun Q."/>
            <person name="Sedlacek I."/>
        </authorList>
    </citation>
    <scope>NUCLEOTIDE SEQUENCE</scope>
    <source>
        <strain evidence="5">CCM 7897</strain>
    </source>
</reference>
<dbReference type="Gene3D" id="1.20.120.530">
    <property type="entry name" value="GntR ligand-binding domain-like"/>
    <property type="match status" value="1"/>
</dbReference>
<keyword evidence="3" id="KW-0804">Transcription</keyword>
<dbReference type="InterPro" id="IPR011711">
    <property type="entry name" value="GntR_C"/>
</dbReference>
<dbReference type="PANTHER" id="PTHR43537">
    <property type="entry name" value="TRANSCRIPTIONAL REGULATOR, GNTR FAMILY"/>
    <property type="match status" value="1"/>
</dbReference>
<dbReference type="InterPro" id="IPR036388">
    <property type="entry name" value="WH-like_DNA-bd_sf"/>
</dbReference>
<dbReference type="CDD" id="cd07377">
    <property type="entry name" value="WHTH_GntR"/>
    <property type="match status" value="1"/>
</dbReference>
<evidence type="ECO:0000313" key="5">
    <source>
        <dbReference type="EMBL" id="GGF55188.1"/>
    </source>
</evidence>
<evidence type="ECO:0000256" key="2">
    <source>
        <dbReference type="ARBA" id="ARBA00023125"/>
    </source>
</evidence>
<dbReference type="InterPro" id="IPR000524">
    <property type="entry name" value="Tscrpt_reg_HTH_GntR"/>
</dbReference>
<accession>A0A917BSI0</accession>
<dbReference type="GO" id="GO:0003700">
    <property type="term" value="F:DNA-binding transcription factor activity"/>
    <property type="evidence" value="ECO:0007669"/>
    <property type="project" value="InterPro"/>
</dbReference>
<keyword evidence="2" id="KW-0238">DNA-binding</keyword>
<evidence type="ECO:0000259" key="4">
    <source>
        <dbReference type="PROSITE" id="PS50949"/>
    </source>
</evidence>
<dbReference type="PANTHER" id="PTHR43537:SF51">
    <property type="entry name" value="HTH-TYPE TRANSCRIPTIONAL REGULATOR LGOR-RELATED"/>
    <property type="match status" value="1"/>
</dbReference>
<dbReference type="PROSITE" id="PS50949">
    <property type="entry name" value="HTH_GNTR"/>
    <property type="match status" value="1"/>
</dbReference>
<name>A0A917BSI0_9HYPH</name>
<proteinExistence type="predicted"/>
<keyword evidence="1" id="KW-0805">Transcription regulation</keyword>
<keyword evidence="6" id="KW-1185">Reference proteome</keyword>
<dbReference type="InterPro" id="IPR036390">
    <property type="entry name" value="WH_DNA-bd_sf"/>
</dbReference>
<dbReference type="EMBL" id="BMCT01000001">
    <property type="protein sequence ID" value="GGF55188.1"/>
    <property type="molecule type" value="Genomic_DNA"/>
</dbReference>
<dbReference type="RefSeq" id="WP_188576532.1">
    <property type="nucleotide sequence ID" value="NZ_BMCT01000001.1"/>
</dbReference>
<dbReference type="InterPro" id="IPR008920">
    <property type="entry name" value="TF_FadR/GntR_C"/>
</dbReference>
<evidence type="ECO:0000256" key="3">
    <source>
        <dbReference type="ARBA" id="ARBA00023163"/>
    </source>
</evidence>
<feature type="domain" description="HTH gntR-type" evidence="4">
    <location>
        <begin position="2"/>
        <end position="69"/>
    </location>
</feature>
<organism evidence="5 6">
    <name type="scientific">Azorhizobium oxalatiphilum</name>
    <dbReference type="NCBI Taxonomy" id="980631"/>
    <lineage>
        <taxon>Bacteria</taxon>
        <taxon>Pseudomonadati</taxon>
        <taxon>Pseudomonadota</taxon>
        <taxon>Alphaproteobacteria</taxon>
        <taxon>Hyphomicrobiales</taxon>
        <taxon>Xanthobacteraceae</taxon>
        <taxon>Azorhizobium</taxon>
    </lineage>
</organism>
<dbReference type="SUPFAM" id="SSF46785">
    <property type="entry name" value="Winged helix' DNA-binding domain"/>
    <property type="match status" value="1"/>
</dbReference>
<dbReference type="AlphaFoldDB" id="A0A917BSI0"/>
<gene>
    <name evidence="5" type="ORF">GCM10007301_13490</name>
</gene>
<sequence length="236" mass="26145">MVTRAEAVTRQLREAILGGQYEPGARLSEMALADGMSVSRTPIRAALSVLFTEGLLDYEPNCGYVVRRITLDDAIHIYTVRATLEGLAARLAAEIGLAEAERTRFEAVLAEMERLVAGKAWKAEQMERWGELNIAFHGMICAAAGNGYLASSILRTRTLPVLTERGLKTFFAERAVVWWDRAAYRRSQDDHLDIGEAILARQGTRAETVMREHIERAGRLIHRKLAIGSEAALALP</sequence>
<dbReference type="Proteomes" id="UP000606044">
    <property type="component" value="Unassembled WGS sequence"/>
</dbReference>
<dbReference type="SMART" id="SM00345">
    <property type="entry name" value="HTH_GNTR"/>
    <property type="match status" value="1"/>
</dbReference>
<evidence type="ECO:0000256" key="1">
    <source>
        <dbReference type="ARBA" id="ARBA00023015"/>
    </source>
</evidence>
<comment type="caution">
    <text evidence="5">The sequence shown here is derived from an EMBL/GenBank/DDBJ whole genome shotgun (WGS) entry which is preliminary data.</text>
</comment>
<dbReference type="GO" id="GO:0003677">
    <property type="term" value="F:DNA binding"/>
    <property type="evidence" value="ECO:0007669"/>
    <property type="project" value="UniProtKB-KW"/>
</dbReference>